<dbReference type="AlphaFoldDB" id="A0A0A9C278"/>
<dbReference type="EMBL" id="GBRH01232293">
    <property type="protein sequence ID" value="JAD65602.1"/>
    <property type="molecule type" value="Transcribed_RNA"/>
</dbReference>
<protein>
    <submittedName>
        <fullName evidence="1">Uncharacterized protein</fullName>
    </submittedName>
</protein>
<reference evidence="1" key="1">
    <citation type="submission" date="2014-09" db="EMBL/GenBank/DDBJ databases">
        <authorList>
            <person name="Magalhaes I.L.F."/>
            <person name="Oliveira U."/>
            <person name="Santos F.R."/>
            <person name="Vidigal T.H.D.A."/>
            <person name="Brescovit A.D."/>
            <person name="Santos A.J."/>
        </authorList>
    </citation>
    <scope>NUCLEOTIDE SEQUENCE</scope>
    <source>
        <tissue evidence="1">Shoot tissue taken approximately 20 cm above the soil surface</tissue>
    </source>
</reference>
<evidence type="ECO:0000313" key="1">
    <source>
        <dbReference type="EMBL" id="JAD65602.1"/>
    </source>
</evidence>
<name>A0A0A9C278_ARUDO</name>
<sequence>MLPLSSIIYRKDLIVISKTKSVVVSCDQISECR</sequence>
<proteinExistence type="predicted"/>
<organism evidence="1">
    <name type="scientific">Arundo donax</name>
    <name type="common">Giant reed</name>
    <name type="synonym">Donax arundinaceus</name>
    <dbReference type="NCBI Taxonomy" id="35708"/>
    <lineage>
        <taxon>Eukaryota</taxon>
        <taxon>Viridiplantae</taxon>
        <taxon>Streptophyta</taxon>
        <taxon>Embryophyta</taxon>
        <taxon>Tracheophyta</taxon>
        <taxon>Spermatophyta</taxon>
        <taxon>Magnoliopsida</taxon>
        <taxon>Liliopsida</taxon>
        <taxon>Poales</taxon>
        <taxon>Poaceae</taxon>
        <taxon>PACMAD clade</taxon>
        <taxon>Arundinoideae</taxon>
        <taxon>Arundineae</taxon>
        <taxon>Arundo</taxon>
    </lineage>
</organism>
<accession>A0A0A9C278</accession>
<reference evidence="1" key="2">
    <citation type="journal article" date="2015" name="Data Brief">
        <title>Shoot transcriptome of the giant reed, Arundo donax.</title>
        <authorList>
            <person name="Barrero R.A."/>
            <person name="Guerrero F.D."/>
            <person name="Moolhuijzen P."/>
            <person name="Goolsby J.A."/>
            <person name="Tidwell J."/>
            <person name="Bellgard S.E."/>
            <person name="Bellgard M.I."/>
        </authorList>
    </citation>
    <scope>NUCLEOTIDE SEQUENCE</scope>
    <source>
        <tissue evidence="1">Shoot tissue taken approximately 20 cm above the soil surface</tissue>
    </source>
</reference>